<dbReference type="PANTHER" id="PTHR46986">
    <property type="entry name" value="ENDORIBONUCLEASE YBEY, CHLOROPLASTIC"/>
    <property type="match status" value="1"/>
</dbReference>
<dbReference type="InterPro" id="IPR020549">
    <property type="entry name" value="YbeY_CS"/>
</dbReference>
<keyword evidence="9" id="KW-0963">Cytoplasm</keyword>
<evidence type="ECO:0000256" key="5">
    <source>
        <dbReference type="ARBA" id="ARBA00022723"/>
    </source>
</evidence>
<feature type="binding site" evidence="9">
    <location>
        <position position="132"/>
    </location>
    <ligand>
        <name>Zn(2+)</name>
        <dbReference type="ChEBI" id="CHEBI:29105"/>
        <note>catalytic</note>
    </ligand>
</feature>
<comment type="similarity">
    <text evidence="1 9">Belongs to the endoribonuclease YbeY family.</text>
</comment>
<sequence length="162" mass="18645">MMEITFIDETNAVSNDKVADIESLLQFAADYLKLPEETEMSVTFMDNAAIQVINRTYRDKDAPTDVISFAMEEEGEDELPIIFDEEDDFELDMPRTLGDIMISTERAQEQAQEYGHSYDRELGFLALHGFLHINGYDHMTPEDEKVMFGLQKEILDAYGLER</sequence>
<keyword evidence="6 9" id="KW-0255">Endonuclease</keyword>
<dbReference type="EMBL" id="CP147251">
    <property type="protein sequence ID" value="WYJ76775.1"/>
    <property type="molecule type" value="Genomic_DNA"/>
</dbReference>
<proteinExistence type="inferred from homology"/>
<dbReference type="PANTHER" id="PTHR46986:SF1">
    <property type="entry name" value="ENDORIBONUCLEASE YBEY, CHLOROPLASTIC"/>
    <property type="match status" value="1"/>
</dbReference>
<organism evidence="10 11">
    <name type="scientific">Candidatus Enterococcus lowellii</name>
    <dbReference type="NCBI Taxonomy" id="2230877"/>
    <lineage>
        <taxon>Bacteria</taxon>
        <taxon>Bacillati</taxon>
        <taxon>Bacillota</taxon>
        <taxon>Bacilli</taxon>
        <taxon>Lactobacillales</taxon>
        <taxon>Enterococcaceae</taxon>
        <taxon>Enterococcus</taxon>
    </lineage>
</organism>
<keyword evidence="7 9" id="KW-0378">Hydrolase</keyword>
<name>A0ABZ2SP26_9ENTE</name>
<feature type="binding site" evidence="9">
    <location>
        <position position="138"/>
    </location>
    <ligand>
        <name>Zn(2+)</name>
        <dbReference type="ChEBI" id="CHEBI:29105"/>
        <note>catalytic</note>
    </ligand>
</feature>
<reference evidence="10 11" key="2">
    <citation type="submission" date="2024-03" db="EMBL/GenBank/DDBJ databases">
        <title>The Genome Sequence of Enterococcus sp. DIV2402.</title>
        <authorList>
            <consortium name="The Broad Institute Genomics Platform"/>
            <consortium name="The Broad Institute Microbial Omics Core"/>
            <consortium name="The Broad Institute Genomic Center for Infectious Diseases"/>
            <person name="Earl A."/>
            <person name="Manson A."/>
            <person name="Gilmore M."/>
            <person name="Schwartman J."/>
            <person name="Shea T."/>
            <person name="Abouelleil A."/>
            <person name="Cao P."/>
            <person name="Chapman S."/>
            <person name="Cusick C."/>
            <person name="Young S."/>
            <person name="Neafsey D."/>
            <person name="Nusbaum C."/>
            <person name="Birren B."/>
        </authorList>
    </citation>
    <scope>NUCLEOTIDE SEQUENCE [LARGE SCALE GENOMIC DNA]</scope>
    <source>
        <strain evidence="10 11">DIV2402</strain>
    </source>
</reference>
<evidence type="ECO:0000256" key="4">
    <source>
        <dbReference type="ARBA" id="ARBA00022722"/>
    </source>
</evidence>
<evidence type="ECO:0000256" key="8">
    <source>
        <dbReference type="ARBA" id="ARBA00022833"/>
    </source>
</evidence>
<keyword evidence="3 9" id="KW-0698">rRNA processing</keyword>
<comment type="function">
    <text evidence="9">Single strand-specific metallo-endoribonuclease involved in late-stage 70S ribosome quality control and in maturation of the 3' terminus of the 16S rRNA.</text>
</comment>
<evidence type="ECO:0000313" key="10">
    <source>
        <dbReference type="EMBL" id="WYJ76775.1"/>
    </source>
</evidence>
<dbReference type="SUPFAM" id="SSF55486">
    <property type="entry name" value="Metalloproteases ('zincins'), catalytic domain"/>
    <property type="match status" value="1"/>
</dbReference>
<protein>
    <recommendedName>
        <fullName evidence="9">Endoribonuclease YbeY</fullName>
        <ecNumber evidence="9">3.1.-.-</ecNumber>
    </recommendedName>
</protein>
<dbReference type="InterPro" id="IPR002036">
    <property type="entry name" value="YbeY"/>
</dbReference>
<accession>A0ABZ2SP26</accession>
<gene>
    <name evidence="9" type="primary">ybeY</name>
    <name evidence="10" type="ORF">DOK78_001411</name>
</gene>
<dbReference type="EC" id="3.1.-.-" evidence="9"/>
<dbReference type="Pfam" id="PF02130">
    <property type="entry name" value="YbeY"/>
    <property type="match status" value="1"/>
</dbReference>
<evidence type="ECO:0000256" key="7">
    <source>
        <dbReference type="ARBA" id="ARBA00022801"/>
    </source>
</evidence>
<keyword evidence="11" id="KW-1185">Reference proteome</keyword>
<dbReference type="PROSITE" id="PS01306">
    <property type="entry name" value="UPF0054"/>
    <property type="match status" value="1"/>
</dbReference>
<dbReference type="Gene3D" id="3.40.390.30">
    <property type="entry name" value="Metalloproteases ('zincins'), catalytic domain"/>
    <property type="match status" value="1"/>
</dbReference>
<evidence type="ECO:0000313" key="11">
    <source>
        <dbReference type="Proteomes" id="UP000664701"/>
    </source>
</evidence>
<comment type="subcellular location">
    <subcellularLocation>
        <location evidence="9">Cytoplasm</location>
    </subcellularLocation>
</comment>
<dbReference type="HAMAP" id="MF_00009">
    <property type="entry name" value="Endoribonucl_YbeY"/>
    <property type="match status" value="1"/>
</dbReference>
<evidence type="ECO:0000256" key="1">
    <source>
        <dbReference type="ARBA" id="ARBA00010875"/>
    </source>
</evidence>
<comment type="cofactor">
    <cofactor evidence="9">
        <name>Zn(2+)</name>
        <dbReference type="ChEBI" id="CHEBI:29105"/>
    </cofactor>
    <text evidence="9">Binds 1 zinc ion.</text>
</comment>
<reference evidence="10 11" key="1">
    <citation type="submission" date="2021-03" db="EMBL/GenBank/DDBJ databases">
        <authorList>
            <person name="Gilmore M.S."/>
            <person name="Schwartzman J."/>
            <person name="Van Tyne D."/>
            <person name="Martin M."/>
            <person name="Earl A.M."/>
            <person name="Manson A.L."/>
            <person name="Straub T."/>
            <person name="Salamzade R."/>
            <person name="Saavedra J."/>
            <person name="Lebreton F."/>
            <person name="Prichula J."/>
            <person name="Schaufler K."/>
            <person name="Gaca A."/>
            <person name="Sgardioli B."/>
            <person name="Wagenaar J."/>
            <person name="Strong T."/>
        </authorList>
    </citation>
    <scope>NUCLEOTIDE SEQUENCE [LARGE SCALE GENOMIC DNA]</scope>
    <source>
        <strain evidence="10 11">DIV2402</strain>
    </source>
</reference>
<dbReference type="NCBIfam" id="TIGR00043">
    <property type="entry name" value="rRNA maturation RNase YbeY"/>
    <property type="match status" value="1"/>
</dbReference>
<evidence type="ECO:0000256" key="2">
    <source>
        <dbReference type="ARBA" id="ARBA00022517"/>
    </source>
</evidence>
<keyword evidence="5 9" id="KW-0479">Metal-binding</keyword>
<keyword evidence="4 9" id="KW-0540">Nuclease</keyword>
<evidence type="ECO:0000256" key="9">
    <source>
        <dbReference type="HAMAP-Rule" id="MF_00009"/>
    </source>
</evidence>
<evidence type="ECO:0000256" key="3">
    <source>
        <dbReference type="ARBA" id="ARBA00022552"/>
    </source>
</evidence>
<dbReference type="InterPro" id="IPR023091">
    <property type="entry name" value="MetalPrtase_cat_dom_sf_prd"/>
</dbReference>
<keyword evidence="2 9" id="KW-0690">Ribosome biogenesis</keyword>
<dbReference type="Proteomes" id="UP000664701">
    <property type="component" value="Chromosome"/>
</dbReference>
<feature type="binding site" evidence="9">
    <location>
        <position position="128"/>
    </location>
    <ligand>
        <name>Zn(2+)</name>
        <dbReference type="ChEBI" id="CHEBI:29105"/>
        <note>catalytic</note>
    </ligand>
</feature>
<evidence type="ECO:0000256" key="6">
    <source>
        <dbReference type="ARBA" id="ARBA00022759"/>
    </source>
</evidence>
<keyword evidence="8 9" id="KW-0862">Zinc</keyword>